<dbReference type="InterPro" id="IPR051834">
    <property type="entry name" value="RING_finger_E3_ligase"/>
</dbReference>
<evidence type="ECO:0000259" key="10">
    <source>
        <dbReference type="PROSITE" id="PS50089"/>
    </source>
</evidence>
<feature type="region of interest" description="Disordered" evidence="9">
    <location>
        <begin position="353"/>
        <end position="563"/>
    </location>
</feature>
<dbReference type="GO" id="GO:0006511">
    <property type="term" value="P:ubiquitin-dependent protein catabolic process"/>
    <property type="evidence" value="ECO:0007669"/>
    <property type="project" value="TreeGrafter"/>
</dbReference>
<sequence length="563" mass="62613">MDGSSPDHAHRHLDANAGREVVYCHACASEWYRDERGLLCPRCGSDITEIVSLENDPRAFDDDSEPESPRLPQLRHRFPHGDHDHDDHDHNHGNDHDSDPDEADIEEHLGPNGFHWRRSVRDRPGMQHHDPAVDPVIERFLGLIQDIAPQRRTNLFEQRSEEGRYGAPHIHRATFTNGSGSASVTIFSGSGPGLFGPTSPGQDRHPDPFQAFFSNVLRDVSPPTGGREAGGPTPGFARGLQEILNLFNPAHAIAGDAVYSQEALDQIITNLMEAHPQSNAAPPASTEALDSLDRRPVDASMLEGEKTECTICIDDMKVDDVAAFLPCKHWFHEECVTLWLKQHNTCPVCRASIEKPDERSGPSMRTSPPPISSQSSDFGSSRSDDLYGIGMSRTEPVPIPGAGPSRPPNQGQSRINEAMRDLSAQQQERQDREHMRQRIWGMPGDRGERQQEHDTRERERDRIWGVPSAMSYDTWRTQRRNSRNSLSPTSPRLSSFADYRVRPRQTSPPQSGRRDRENAGSSSGANANASASPNPGQQTSSGPFSWLRDRFTGGGSRDDSNRE</sequence>
<comment type="catalytic activity">
    <reaction evidence="1">
        <text>S-ubiquitinyl-[E2 ubiquitin-conjugating enzyme]-L-cysteine + [acceptor protein]-L-lysine = [E2 ubiquitin-conjugating enzyme]-L-cysteine + N(6)-ubiquitinyl-[acceptor protein]-L-lysine.</text>
        <dbReference type="EC" id="2.3.2.27"/>
    </reaction>
</comment>
<dbReference type="OrthoDB" id="8062037at2759"/>
<dbReference type="RefSeq" id="XP_013954479.1">
    <property type="nucleotide sequence ID" value="XM_014099004.1"/>
</dbReference>
<feature type="compositionally biased region" description="Pro residues" evidence="9">
    <location>
        <begin position="397"/>
        <end position="407"/>
    </location>
</feature>
<feature type="compositionally biased region" description="Low complexity" evidence="9">
    <location>
        <begin position="372"/>
        <end position="381"/>
    </location>
</feature>
<evidence type="ECO:0000256" key="9">
    <source>
        <dbReference type="SAM" id="MobiDB-lite"/>
    </source>
</evidence>
<reference evidence="11 12" key="1">
    <citation type="journal article" date="2011" name="Genome Biol.">
        <title>Comparative genome sequence analysis underscores mycoparasitism as the ancestral life style of Trichoderma.</title>
        <authorList>
            <person name="Kubicek C.P."/>
            <person name="Herrera-Estrella A."/>
            <person name="Seidl-Seiboth V."/>
            <person name="Martinez D.A."/>
            <person name="Druzhinina I.S."/>
            <person name="Thon M."/>
            <person name="Zeilinger S."/>
            <person name="Casas-Flores S."/>
            <person name="Horwitz B.A."/>
            <person name="Mukherjee P.K."/>
            <person name="Mukherjee M."/>
            <person name="Kredics L."/>
            <person name="Alcaraz L.D."/>
            <person name="Aerts A."/>
            <person name="Antal Z."/>
            <person name="Atanasova L."/>
            <person name="Cervantes-Badillo M.G."/>
            <person name="Challacombe J."/>
            <person name="Chertkov O."/>
            <person name="McCluskey K."/>
            <person name="Coulpier F."/>
            <person name="Deshpande N."/>
            <person name="von Doehren H."/>
            <person name="Ebbole D.J."/>
            <person name="Esquivel-Naranjo E.U."/>
            <person name="Fekete E."/>
            <person name="Flipphi M."/>
            <person name="Glaser F."/>
            <person name="Gomez-Rodriguez E.Y."/>
            <person name="Gruber S."/>
            <person name="Han C."/>
            <person name="Henrissat B."/>
            <person name="Hermosa R."/>
            <person name="Hernandez-Onate M."/>
            <person name="Karaffa L."/>
            <person name="Kosti I."/>
            <person name="Le Crom S."/>
            <person name="Lindquist E."/>
            <person name="Lucas S."/>
            <person name="Luebeck M."/>
            <person name="Luebeck P.S."/>
            <person name="Margeot A."/>
            <person name="Metz B."/>
            <person name="Misra M."/>
            <person name="Nevalainen H."/>
            <person name="Omann M."/>
            <person name="Packer N."/>
            <person name="Perrone G."/>
            <person name="Uresti-Rivera E.E."/>
            <person name="Salamov A."/>
            <person name="Schmoll M."/>
            <person name="Seiboth B."/>
            <person name="Shapiro H."/>
            <person name="Sukno S."/>
            <person name="Tamayo-Ramos J.A."/>
            <person name="Tisch D."/>
            <person name="Wiest A."/>
            <person name="Wilkinson H.H."/>
            <person name="Zhang M."/>
            <person name="Coutinho P.M."/>
            <person name="Kenerley C.M."/>
            <person name="Monte E."/>
            <person name="Baker S.E."/>
            <person name="Grigoriev I.V."/>
        </authorList>
    </citation>
    <scope>NUCLEOTIDE SEQUENCE [LARGE SCALE GENOMIC DNA]</scope>
    <source>
        <strain evidence="12">Gv29-8 / FGSC 10586</strain>
    </source>
</reference>
<evidence type="ECO:0000256" key="4">
    <source>
        <dbReference type="ARBA" id="ARBA00022723"/>
    </source>
</evidence>
<dbReference type="EC" id="2.3.2.27" evidence="2"/>
<name>G9MYV3_HYPVG</name>
<evidence type="ECO:0000256" key="8">
    <source>
        <dbReference type="PROSITE-ProRule" id="PRU00175"/>
    </source>
</evidence>
<dbReference type="Gene3D" id="3.30.40.10">
    <property type="entry name" value="Zinc/RING finger domain, C3HC4 (zinc finger)"/>
    <property type="match status" value="1"/>
</dbReference>
<keyword evidence="5 8" id="KW-0863">Zinc-finger</keyword>
<proteinExistence type="predicted"/>
<evidence type="ECO:0000256" key="6">
    <source>
        <dbReference type="ARBA" id="ARBA00022786"/>
    </source>
</evidence>
<feature type="compositionally biased region" description="Basic and acidic residues" evidence="9">
    <location>
        <begin position="79"/>
        <end position="97"/>
    </location>
</feature>
<dbReference type="GO" id="GO:0005634">
    <property type="term" value="C:nucleus"/>
    <property type="evidence" value="ECO:0007669"/>
    <property type="project" value="TreeGrafter"/>
</dbReference>
<dbReference type="VEuPathDB" id="FungiDB:TRIVIDRAFT_81140"/>
<feature type="domain" description="RING-type" evidence="10">
    <location>
        <begin position="309"/>
        <end position="350"/>
    </location>
</feature>
<dbReference type="eggNOG" id="KOG0800">
    <property type="taxonomic scope" value="Eukaryota"/>
</dbReference>
<dbReference type="InterPro" id="IPR001841">
    <property type="entry name" value="Znf_RING"/>
</dbReference>
<keyword evidence="7" id="KW-0862">Zinc</keyword>
<evidence type="ECO:0000256" key="7">
    <source>
        <dbReference type="ARBA" id="ARBA00022833"/>
    </source>
</evidence>
<keyword evidence="12" id="KW-1185">Reference proteome</keyword>
<organism evidence="11 12">
    <name type="scientific">Hypocrea virens (strain Gv29-8 / FGSC 10586)</name>
    <name type="common">Gliocladium virens</name>
    <name type="synonym">Trichoderma virens</name>
    <dbReference type="NCBI Taxonomy" id="413071"/>
    <lineage>
        <taxon>Eukaryota</taxon>
        <taxon>Fungi</taxon>
        <taxon>Dikarya</taxon>
        <taxon>Ascomycota</taxon>
        <taxon>Pezizomycotina</taxon>
        <taxon>Sordariomycetes</taxon>
        <taxon>Hypocreomycetidae</taxon>
        <taxon>Hypocreales</taxon>
        <taxon>Hypocreaceae</taxon>
        <taxon>Trichoderma</taxon>
    </lineage>
</organism>
<feature type="region of interest" description="Disordered" evidence="9">
    <location>
        <begin position="54"/>
        <end position="129"/>
    </location>
</feature>
<dbReference type="InParanoid" id="G9MYV3"/>
<dbReference type="PANTHER" id="PTHR45931:SF3">
    <property type="entry name" value="RING ZINC FINGER-CONTAINING PROTEIN"/>
    <property type="match status" value="1"/>
</dbReference>
<evidence type="ECO:0000256" key="3">
    <source>
        <dbReference type="ARBA" id="ARBA00022679"/>
    </source>
</evidence>
<dbReference type="SMART" id="SM00184">
    <property type="entry name" value="RING"/>
    <property type="match status" value="1"/>
</dbReference>
<dbReference type="STRING" id="413071.G9MYV3"/>
<evidence type="ECO:0000313" key="11">
    <source>
        <dbReference type="EMBL" id="EHK20282.1"/>
    </source>
</evidence>
<feature type="compositionally biased region" description="Polar residues" evidence="9">
    <location>
        <begin position="483"/>
        <end position="493"/>
    </location>
</feature>
<keyword evidence="6" id="KW-0833">Ubl conjugation pathway</keyword>
<dbReference type="FunFam" id="3.30.40.10:FF:000127">
    <property type="entry name" value="E3 ubiquitin-protein ligase RNF181"/>
    <property type="match status" value="1"/>
</dbReference>
<accession>G9MYV3</accession>
<dbReference type="PROSITE" id="PS50089">
    <property type="entry name" value="ZF_RING_2"/>
    <property type="match status" value="1"/>
</dbReference>
<feature type="compositionally biased region" description="Low complexity" evidence="9">
    <location>
        <begin position="519"/>
        <end position="536"/>
    </location>
</feature>
<dbReference type="Proteomes" id="UP000007115">
    <property type="component" value="Unassembled WGS sequence"/>
</dbReference>
<evidence type="ECO:0000256" key="1">
    <source>
        <dbReference type="ARBA" id="ARBA00000900"/>
    </source>
</evidence>
<dbReference type="OMA" id="GDRMFCH"/>
<dbReference type="GeneID" id="25798232"/>
<keyword evidence="4" id="KW-0479">Metal-binding</keyword>
<keyword evidence="3" id="KW-0808">Transferase</keyword>
<dbReference type="InterPro" id="IPR013083">
    <property type="entry name" value="Znf_RING/FYVE/PHD"/>
</dbReference>
<dbReference type="HOGENOM" id="CLU_021597_1_1_1"/>
<evidence type="ECO:0000313" key="12">
    <source>
        <dbReference type="Proteomes" id="UP000007115"/>
    </source>
</evidence>
<feature type="compositionally biased region" description="Basic and acidic residues" evidence="9">
    <location>
        <begin position="119"/>
        <end position="129"/>
    </location>
</feature>
<gene>
    <name evidence="11" type="ORF">TRIVIDRAFT_81140</name>
</gene>
<dbReference type="Pfam" id="PF13639">
    <property type="entry name" value="zf-RING_2"/>
    <property type="match status" value="1"/>
</dbReference>
<dbReference type="GO" id="GO:0008270">
    <property type="term" value="F:zinc ion binding"/>
    <property type="evidence" value="ECO:0007669"/>
    <property type="project" value="UniProtKB-KW"/>
</dbReference>
<feature type="compositionally biased region" description="Basic and acidic residues" evidence="9">
    <location>
        <begin position="445"/>
        <end position="463"/>
    </location>
</feature>
<dbReference type="EMBL" id="ABDF02000080">
    <property type="protein sequence ID" value="EHK20282.1"/>
    <property type="molecule type" value="Genomic_DNA"/>
</dbReference>
<dbReference type="AlphaFoldDB" id="G9MYV3"/>
<dbReference type="GO" id="GO:0016567">
    <property type="term" value="P:protein ubiquitination"/>
    <property type="evidence" value="ECO:0007669"/>
    <property type="project" value="UniProtKB-ARBA"/>
</dbReference>
<comment type="caution">
    <text evidence="11">The sequence shown here is derived from an EMBL/GenBank/DDBJ whole genome shotgun (WGS) entry which is preliminary data.</text>
</comment>
<dbReference type="GO" id="GO:0061630">
    <property type="term" value="F:ubiquitin protein ligase activity"/>
    <property type="evidence" value="ECO:0007669"/>
    <property type="project" value="UniProtKB-EC"/>
</dbReference>
<protein>
    <recommendedName>
        <fullName evidence="2">RING-type E3 ubiquitin transferase</fullName>
        <ecNumber evidence="2">2.3.2.27</ecNumber>
    </recommendedName>
</protein>
<dbReference type="PANTHER" id="PTHR45931">
    <property type="entry name" value="SI:CH211-59O9.10"/>
    <property type="match status" value="1"/>
</dbReference>
<evidence type="ECO:0000256" key="5">
    <source>
        <dbReference type="ARBA" id="ARBA00022771"/>
    </source>
</evidence>
<evidence type="ECO:0000256" key="2">
    <source>
        <dbReference type="ARBA" id="ARBA00012483"/>
    </source>
</evidence>
<feature type="compositionally biased region" description="Basic and acidic residues" evidence="9">
    <location>
        <begin position="547"/>
        <end position="563"/>
    </location>
</feature>
<dbReference type="SUPFAM" id="SSF57850">
    <property type="entry name" value="RING/U-box"/>
    <property type="match status" value="1"/>
</dbReference>